<evidence type="ECO:0000256" key="2">
    <source>
        <dbReference type="ARBA" id="ARBA00023295"/>
    </source>
</evidence>
<dbReference type="OrthoDB" id="9774262at2"/>
<feature type="domain" description="Glycoside hydrolase family 5" evidence="5">
    <location>
        <begin position="244"/>
        <end position="468"/>
    </location>
</feature>
<dbReference type="Proteomes" id="UP000184406">
    <property type="component" value="Unassembled WGS sequence"/>
</dbReference>
<dbReference type="SUPFAM" id="SSF51445">
    <property type="entry name" value="(Trans)glycosidases"/>
    <property type="match status" value="1"/>
</dbReference>
<accession>A0A1M5BZX8</accession>
<keyword evidence="7" id="KW-1185">Reference proteome</keyword>
<gene>
    <name evidence="6" type="ORF">SAMN03080594_104308</name>
</gene>
<dbReference type="InterPro" id="IPR017853">
    <property type="entry name" value="GH"/>
</dbReference>
<proteinExistence type="inferred from homology"/>
<protein>
    <submittedName>
        <fullName evidence="6">Cellulase (Glycosyl hydrolase family 5)</fullName>
    </submittedName>
</protein>
<dbReference type="InterPro" id="IPR001547">
    <property type="entry name" value="Glyco_hydro_5"/>
</dbReference>
<dbReference type="Pfam" id="PF00150">
    <property type="entry name" value="Cellulase"/>
    <property type="match status" value="1"/>
</dbReference>
<dbReference type="GO" id="GO:0000272">
    <property type="term" value="P:polysaccharide catabolic process"/>
    <property type="evidence" value="ECO:0007669"/>
    <property type="project" value="InterPro"/>
</dbReference>
<feature type="transmembrane region" description="Helical" evidence="4">
    <location>
        <begin position="7"/>
        <end position="34"/>
    </location>
</feature>
<evidence type="ECO:0000259" key="5">
    <source>
        <dbReference type="Pfam" id="PF00150"/>
    </source>
</evidence>
<evidence type="ECO:0000256" key="3">
    <source>
        <dbReference type="RuleBase" id="RU361153"/>
    </source>
</evidence>
<evidence type="ECO:0000313" key="6">
    <source>
        <dbReference type="EMBL" id="SHF48039.1"/>
    </source>
</evidence>
<keyword evidence="4" id="KW-0812">Transmembrane</keyword>
<reference evidence="7" key="1">
    <citation type="submission" date="2016-11" db="EMBL/GenBank/DDBJ databases">
        <authorList>
            <person name="Varghese N."/>
            <person name="Submissions S."/>
        </authorList>
    </citation>
    <scope>NUCLEOTIDE SEQUENCE [LARGE SCALE GENOMIC DNA]</scope>
    <source>
        <strain evidence="7">DSM 17539</strain>
    </source>
</reference>
<dbReference type="GO" id="GO:0004553">
    <property type="term" value="F:hydrolase activity, hydrolyzing O-glycosyl compounds"/>
    <property type="evidence" value="ECO:0007669"/>
    <property type="project" value="InterPro"/>
</dbReference>
<sequence length="513" mass="59147">MKWNKNILRVLLIGSFLAINALVLFGISSVWSYLNTGADRSTLLHIGGEGATVYLPKVVWDTTSVEGRPIEKQTLAKIERDYLNGWYVRNTALSTNNNYGIGDYFTESARTKLYKILDTNKEKGATFVQTTLEHGPKLNFYSADGTQISFLDKNVSLYKKGFLNGNPVLEYHETATFQVVMLLEDGFWRVRHFVRVASEPVKVKKEPRISAVDKEALRNIKGLNYYPKDSPWDTFGNRFQDSIISGDFRTIRDMGFNTVRIFIPYMDFGAAQVNQDRLAKVRALLDIAGKQNIKVVITLFDFYGDYSVPNWTETFTHAEKLVTTLKDHPSLLAWDLKNEPDLDFEARGKEDVLGWLRELCLRIKKWDGLHPATVGWSSPEAAVNMAKEVDFVSFHYYREIQDFMPSYQKLRNAIPKDKITILQEYGKSSYSGMWNAFLNSEEKQAAYYEEIQPILEEAQIPFLLWTLYDFEKVPSAVVGNRPWRREPQKYFGCLDMEGKPKKAFYFLNRISKK</sequence>
<evidence type="ECO:0000256" key="1">
    <source>
        <dbReference type="ARBA" id="ARBA00022801"/>
    </source>
</evidence>
<keyword evidence="2 3" id="KW-0326">Glycosidase</keyword>
<dbReference type="RefSeq" id="WP_072862564.1">
    <property type="nucleotide sequence ID" value="NZ_FQUX01000004.1"/>
</dbReference>
<keyword evidence="4" id="KW-1133">Transmembrane helix</keyword>
<dbReference type="AlphaFoldDB" id="A0A1M5BZX8"/>
<dbReference type="Gene3D" id="3.20.20.80">
    <property type="entry name" value="Glycosidases"/>
    <property type="match status" value="1"/>
</dbReference>
<keyword evidence="1 3" id="KW-0378">Hydrolase</keyword>
<evidence type="ECO:0000313" key="7">
    <source>
        <dbReference type="Proteomes" id="UP000184406"/>
    </source>
</evidence>
<name>A0A1M5BZX8_9FLAO</name>
<organism evidence="6 7">
    <name type="scientific">Arenibacter palladensis</name>
    <dbReference type="NCBI Taxonomy" id="237373"/>
    <lineage>
        <taxon>Bacteria</taxon>
        <taxon>Pseudomonadati</taxon>
        <taxon>Bacteroidota</taxon>
        <taxon>Flavobacteriia</taxon>
        <taxon>Flavobacteriales</taxon>
        <taxon>Flavobacteriaceae</taxon>
        <taxon>Arenibacter</taxon>
    </lineage>
</organism>
<evidence type="ECO:0000256" key="4">
    <source>
        <dbReference type="SAM" id="Phobius"/>
    </source>
</evidence>
<comment type="similarity">
    <text evidence="3">Belongs to the glycosyl hydrolase 5 (cellulase A) family.</text>
</comment>
<dbReference type="EMBL" id="FQUX01000004">
    <property type="protein sequence ID" value="SHF48039.1"/>
    <property type="molecule type" value="Genomic_DNA"/>
</dbReference>
<keyword evidence="4" id="KW-0472">Membrane</keyword>